<dbReference type="Proteomes" id="UP000011668">
    <property type="component" value="Unassembled WGS sequence"/>
</dbReference>
<dbReference type="EMBL" id="AFRT01001741">
    <property type="protein sequence ID" value="ELU39507.1"/>
    <property type="molecule type" value="Genomic_DNA"/>
</dbReference>
<dbReference type="HOGENOM" id="CLU_3088933_0_0_1"/>
<name>L8WRT6_THACA</name>
<dbReference type="AlphaFoldDB" id="L8WRT6"/>
<keyword evidence="2" id="KW-1185">Reference proteome</keyword>
<proteinExistence type="predicted"/>
<gene>
    <name evidence="1" type="ORF">AG1IA_06463</name>
</gene>
<evidence type="ECO:0000313" key="1">
    <source>
        <dbReference type="EMBL" id="ELU39507.1"/>
    </source>
</evidence>
<sequence length="52" mass="6296">MRWEKGYIERGVQGKRDSKKVCERDMVMSVYACVAREREREREIGEKDRKMS</sequence>
<protein>
    <submittedName>
        <fullName evidence="1">Uncharacterized protein</fullName>
    </submittedName>
</protein>
<accession>L8WRT6</accession>
<comment type="caution">
    <text evidence="1">The sequence shown here is derived from an EMBL/GenBank/DDBJ whole genome shotgun (WGS) entry which is preliminary data.</text>
</comment>
<organism evidence="1 2">
    <name type="scientific">Thanatephorus cucumeris (strain AG1-IA)</name>
    <name type="common">Rice sheath blight fungus</name>
    <name type="synonym">Rhizoctonia solani</name>
    <dbReference type="NCBI Taxonomy" id="983506"/>
    <lineage>
        <taxon>Eukaryota</taxon>
        <taxon>Fungi</taxon>
        <taxon>Dikarya</taxon>
        <taxon>Basidiomycota</taxon>
        <taxon>Agaricomycotina</taxon>
        <taxon>Agaricomycetes</taxon>
        <taxon>Cantharellales</taxon>
        <taxon>Ceratobasidiaceae</taxon>
        <taxon>Rhizoctonia</taxon>
        <taxon>Rhizoctonia solani AG-1</taxon>
    </lineage>
</organism>
<reference evidence="1 2" key="1">
    <citation type="journal article" date="2013" name="Nat. Commun.">
        <title>The evolution and pathogenic mechanisms of the rice sheath blight pathogen.</title>
        <authorList>
            <person name="Zheng A."/>
            <person name="Lin R."/>
            <person name="Xu L."/>
            <person name="Qin P."/>
            <person name="Tang C."/>
            <person name="Ai P."/>
            <person name="Zhang D."/>
            <person name="Liu Y."/>
            <person name="Sun Z."/>
            <person name="Feng H."/>
            <person name="Wang Y."/>
            <person name="Chen Y."/>
            <person name="Liang X."/>
            <person name="Fu R."/>
            <person name="Li Q."/>
            <person name="Zhang J."/>
            <person name="Yu X."/>
            <person name="Xie Z."/>
            <person name="Ding L."/>
            <person name="Guan P."/>
            <person name="Tang J."/>
            <person name="Liang Y."/>
            <person name="Wang S."/>
            <person name="Deng Q."/>
            <person name="Li S."/>
            <person name="Zhu J."/>
            <person name="Wang L."/>
            <person name="Liu H."/>
            <person name="Li P."/>
        </authorList>
    </citation>
    <scope>NUCLEOTIDE SEQUENCE [LARGE SCALE GENOMIC DNA]</scope>
    <source>
        <strain evidence="2">AG-1 IA</strain>
    </source>
</reference>
<evidence type="ECO:0000313" key="2">
    <source>
        <dbReference type="Proteomes" id="UP000011668"/>
    </source>
</evidence>